<accession>A0A7E4UM91</accession>
<dbReference type="InterPro" id="IPR015943">
    <property type="entry name" value="WD40/YVTN_repeat-like_dom_sf"/>
</dbReference>
<comment type="similarity">
    <text evidence="3">Belongs to the WD repeat PROPPIN family.</text>
</comment>
<dbReference type="PANTHER" id="PTHR11227">
    <property type="entry name" value="WD-REPEAT PROTEIN INTERACTING WITH PHOSPHOINOSIDES WIPI -RELATED"/>
    <property type="match status" value="1"/>
</dbReference>
<evidence type="ECO:0000313" key="5">
    <source>
        <dbReference type="WBParaSite" id="Pan_g10452.t1"/>
    </source>
</evidence>
<evidence type="ECO:0000313" key="4">
    <source>
        <dbReference type="Proteomes" id="UP000492821"/>
    </source>
</evidence>
<proteinExistence type="inferred from homology"/>
<reference evidence="4" key="1">
    <citation type="journal article" date="2013" name="Genetics">
        <title>The draft genome and transcriptome of Panagrellus redivivus are shaped by the harsh demands of a free-living lifestyle.</title>
        <authorList>
            <person name="Srinivasan J."/>
            <person name="Dillman A.R."/>
            <person name="Macchietto M.G."/>
            <person name="Heikkinen L."/>
            <person name="Lakso M."/>
            <person name="Fracchia K.M."/>
            <person name="Antoshechkin I."/>
            <person name="Mortazavi A."/>
            <person name="Wong G."/>
            <person name="Sternberg P.W."/>
        </authorList>
    </citation>
    <scope>NUCLEOTIDE SEQUENCE [LARGE SCALE GENOMIC DNA]</scope>
    <source>
        <strain evidence="4">MT8872</strain>
    </source>
</reference>
<dbReference type="SUPFAM" id="SSF50978">
    <property type="entry name" value="WD40 repeat-like"/>
    <property type="match status" value="1"/>
</dbReference>
<dbReference type="Pfam" id="PF21032">
    <property type="entry name" value="PROPPIN"/>
    <property type="match status" value="1"/>
</dbReference>
<evidence type="ECO:0000256" key="3">
    <source>
        <dbReference type="ARBA" id="ARBA00025740"/>
    </source>
</evidence>
<sequence>MPKSTIKQISFNNHQDVFAVASDDGIHIINVKPVYEMKHIKTKQIGSVRLVALRDRTNLVAFVSGNPMPKYASNVVMIYDLQKNKPIVDITLDSAIIGIKFTDSCLVVIQERNIQLFDPDSFQWIHTEATEYNKRALVAVAVDQRSKVLFYPGRQVGTVKISDVQKADKLLYKAPSIIRAHENGLTHIVLNTHSTIVATASESGTVVKLFETQTLKLLHTLHRGADTCRLDSLRFSNDAKFLNLSSDKGTIHVFYLGHGAPKMFNGRITSINKFTMPVTGVRTECAFTMNDVKNRGRLDKDVVAIGYDSTYQRYTDSNSNVEDYECLTDVVSRRGFCQF</sequence>
<protein>
    <submittedName>
        <fullName evidence="5">WD_REPEATS_REGION domain-containing protein</fullName>
    </submittedName>
</protein>
<dbReference type="AlphaFoldDB" id="A0A7E4UM91"/>
<evidence type="ECO:0000256" key="1">
    <source>
        <dbReference type="ARBA" id="ARBA00022574"/>
    </source>
</evidence>
<dbReference type="WBParaSite" id="Pan_g10452.t1">
    <property type="protein sequence ID" value="Pan_g10452.t1"/>
    <property type="gene ID" value="Pan_g10452"/>
</dbReference>
<keyword evidence="2" id="KW-0677">Repeat</keyword>
<dbReference type="InterPro" id="IPR036322">
    <property type="entry name" value="WD40_repeat_dom_sf"/>
</dbReference>
<keyword evidence="1" id="KW-0853">WD repeat</keyword>
<dbReference type="Proteomes" id="UP000492821">
    <property type="component" value="Unassembled WGS sequence"/>
</dbReference>
<reference evidence="5" key="2">
    <citation type="submission" date="2020-10" db="UniProtKB">
        <authorList>
            <consortium name="WormBaseParasite"/>
        </authorList>
    </citation>
    <scope>IDENTIFICATION</scope>
</reference>
<organism evidence="4 5">
    <name type="scientific">Panagrellus redivivus</name>
    <name type="common">Microworm</name>
    <dbReference type="NCBI Taxonomy" id="6233"/>
    <lineage>
        <taxon>Eukaryota</taxon>
        <taxon>Metazoa</taxon>
        <taxon>Ecdysozoa</taxon>
        <taxon>Nematoda</taxon>
        <taxon>Chromadorea</taxon>
        <taxon>Rhabditida</taxon>
        <taxon>Tylenchina</taxon>
        <taxon>Panagrolaimomorpha</taxon>
        <taxon>Panagrolaimoidea</taxon>
        <taxon>Panagrolaimidae</taxon>
        <taxon>Panagrellus</taxon>
    </lineage>
</organism>
<evidence type="ECO:0000256" key="2">
    <source>
        <dbReference type="ARBA" id="ARBA00022737"/>
    </source>
</evidence>
<name>A0A7E4UM91_PANRE</name>
<keyword evidence="4" id="KW-1185">Reference proteome</keyword>
<dbReference type="Gene3D" id="2.130.10.10">
    <property type="entry name" value="YVTN repeat-like/Quinoprotein amine dehydrogenase"/>
    <property type="match status" value="2"/>
</dbReference>
<dbReference type="InterPro" id="IPR048720">
    <property type="entry name" value="PROPPIN"/>
</dbReference>